<feature type="domain" description="HTH lysR-type" evidence="5">
    <location>
        <begin position="1"/>
        <end position="59"/>
    </location>
</feature>
<dbReference type="PANTHER" id="PTHR30419">
    <property type="entry name" value="HTH-TYPE TRANSCRIPTIONAL REGULATOR YBHD"/>
    <property type="match status" value="1"/>
</dbReference>
<gene>
    <name evidence="6" type="ORF">OO014_00680</name>
</gene>
<organism evidence="6 7">
    <name type="scientific">Intrasporangium calvum</name>
    <dbReference type="NCBI Taxonomy" id="53358"/>
    <lineage>
        <taxon>Bacteria</taxon>
        <taxon>Bacillati</taxon>
        <taxon>Actinomycetota</taxon>
        <taxon>Actinomycetes</taxon>
        <taxon>Micrococcales</taxon>
        <taxon>Intrasporangiaceae</taxon>
        <taxon>Intrasporangium</taxon>
    </lineage>
</organism>
<evidence type="ECO:0000313" key="6">
    <source>
        <dbReference type="EMBL" id="MDC5695755.1"/>
    </source>
</evidence>
<dbReference type="SUPFAM" id="SSF53850">
    <property type="entry name" value="Periplasmic binding protein-like II"/>
    <property type="match status" value="1"/>
</dbReference>
<evidence type="ECO:0000256" key="3">
    <source>
        <dbReference type="ARBA" id="ARBA00023125"/>
    </source>
</evidence>
<keyword evidence="3" id="KW-0238">DNA-binding</keyword>
<dbReference type="Gene3D" id="3.40.190.290">
    <property type="match status" value="1"/>
</dbReference>
<keyword evidence="7" id="KW-1185">Reference proteome</keyword>
<dbReference type="CDD" id="cd05466">
    <property type="entry name" value="PBP2_LTTR_substrate"/>
    <property type="match status" value="1"/>
</dbReference>
<accession>A0ABT5GD88</accession>
<dbReference type="PRINTS" id="PR00039">
    <property type="entry name" value="HTHLYSR"/>
</dbReference>
<reference evidence="6 7" key="1">
    <citation type="submission" date="2022-11" db="EMBL/GenBank/DDBJ databases">
        <title>Anaerobic phenanthrene biodegradation by a DNRA strain PheN6.</title>
        <authorList>
            <person name="Zhang Z."/>
        </authorList>
    </citation>
    <scope>NUCLEOTIDE SEQUENCE [LARGE SCALE GENOMIC DNA]</scope>
    <source>
        <strain evidence="6 7">PheN6</strain>
    </source>
</reference>
<comment type="caution">
    <text evidence="6">The sequence shown here is derived from an EMBL/GenBank/DDBJ whole genome shotgun (WGS) entry which is preliminary data.</text>
</comment>
<protein>
    <submittedName>
        <fullName evidence="6">LysR family transcriptional regulator</fullName>
    </submittedName>
</protein>
<keyword evidence="2" id="KW-0805">Transcription regulation</keyword>
<proteinExistence type="inferred from homology"/>
<dbReference type="Pfam" id="PF03466">
    <property type="entry name" value="LysR_substrate"/>
    <property type="match status" value="1"/>
</dbReference>
<dbReference type="InterPro" id="IPR036388">
    <property type="entry name" value="WH-like_DNA-bd_sf"/>
</dbReference>
<dbReference type="InterPro" id="IPR005119">
    <property type="entry name" value="LysR_subst-bd"/>
</dbReference>
<comment type="similarity">
    <text evidence="1">Belongs to the LysR transcriptional regulatory family.</text>
</comment>
<evidence type="ECO:0000256" key="1">
    <source>
        <dbReference type="ARBA" id="ARBA00009437"/>
    </source>
</evidence>
<evidence type="ECO:0000256" key="2">
    <source>
        <dbReference type="ARBA" id="ARBA00023015"/>
    </source>
</evidence>
<dbReference type="Proteomes" id="UP001150259">
    <property type="component" value="Unassembled WGS sequence"/>
</dbReference>
<sequence>MATIHQLRVFLAAYELGSLTAAAARLGYAQPTVSEQVRLLERSLGARLFERVGRGLVPTEAAHALRPHAERTLGAIAQATSAVRAVNQLEAGTIRFGVFGASRLYLGSTVVLELLRRHPGVRVELVGRHSTDVVDQLRRGRMEAAAIALPVDDPTLEVHPVMNDELVYVSAHADRLAGPVTATALGQAPLVLAWASWANDATRAGLAAAVEAAGQSLQTRVEVEDVETTLEIAASGEADTVMSLGMLHLLGATVPDHLGWAPLRPRLFDRFAVVHRQGAVLSPATNLMVQLVTERLEAIDAGAKALGRSRLPARPPR</sequence>
<dbReference type="InterPro" id="IPR036390">
    <property type="entry name" value="WH_DNA-bd_sf"/>
</dbReference>
<evidence type="ECO:0000313" key="7">
    <source>
        <dbReference type="Proteomes" id="UP001150259"/>
    </source>
</evidence>
<dbReference type="InterPro" id="IPR050950">
    <property type="entry name" value="HTH-type_LysR_regulators"/>
</dbReference>
<dbReference type="Pfam" id="PF00126">
    <property type="entry name" value="HTH_1"/>
    <property type="match status" value="1"/>
</dbReference>
<evidence type="ECO:0000256" key="4">
    <source>
        <dbReference type="ARBA" id="ARBA00023163"/>
    </source>
</evidence>
<name>A0ABT5GD88_9MICO</name>
<dbReference type="InterPro" id="IPR000847">
    <property type="entry name" value="LysR_HTH_N"/>
</dbReference>
<evidence type="ECO:0000259" key="5">
    <source>
        <dbReference type="PROSITE" id="PS50931"/>
    </source>
</evidence>
<dbReference type="EMBL" id="JAPFQL010000002">
    <property type="protein sequence ID" value="MDC5695755.1"/>
    <property type="molecule type" value="Genomic_DNA"/>
</dbReference>
<dbReference type="SUPFAM" id="SSF46785">
    <property type="entry name" value="Winged helix' DNA-binding domain"/>
    <property type="match status" value="1"/>
</dbReference>
<dbReference type="Gene3D" id="1.10.10.10">
    <property type="entry name" value="Winged helix-like DNA-binding domain superfamily/Winged helix DNA-binding domain"/>
    <property type="match status" value="1"/>
</dbReference>
<dbReference type="RefSeq" id="WP_272460301.1">
    <property type="nucleotide sequence ID" value="NZ_JAPFQL010000002.1"/>
</dbReference>
<keyword evidence="4" id="KW-0804">Transcription</keyword>
<dbReference type="PROSITE" id="PS50931">
    <property type="entry name" value="HTH_LYSR"/>
    <property type="match status" value="1"/>
</dbReference>